<dbReference type="PANTHER" id="PTHR24064">
    <property type="entry name" value="SOLUTE CARRIER FAMILY 22 MEMBER"/>
    <property type="match status" value="1"/>
</dbReference>
<dbReference type="InterPro" id="IPR020846">
    <property type="entry name" value="MFS_dom"/>
</dbReference>
<keyword evidence="9" id="KW-1185">Reference proteome</keyword>
<dbReference type="EMBL" id="JARAKH010000001">
    <property type="protein sequence ID" value="KAK8407772.1"/>
    <property type="molecule type" value="Genomic_DNA"/>
</dbReference>
<comment type="subcellular location">
    <subcellularLocation>
        <location evidence="1">Membrane</location>
        <topology evidence="1">Multi-pass membrane protein</topology>
    </subcellularLocation>
</comment>
<accession>A0AAW0V621</accession>
<gene>
    <name evidence="8" type="ORF">O3P69_002367</name>
</gene>
<name>A0AAW0V621_SCYPA</name>
<dbReference type="Pfam" id="PF00083">
    <property type="entry name" value="Sugar_tr"/>
    <property type="match status" value="1"/>
</dbReference>
<reference evidence="8 9" key="1">
    <citation type="submission" date="2023-03" db="EMBL/GenBank/DDBJ databases">
        <title>High-quality genome of Scylla paramamosain provides insights in environmental adaptation.</title>
        <authorList>
            <person name="Zhang L."/>
        </authorList>
    </citation>
    <scope>NUCLEOTIDE SEQUENCE [LARGE SCALE GENOMIC DNA]</scope>
    <source>
        <strain evidence="8">LZ_2023a</strain>
        <tissue evidence="8">Muscle</tissue>
    </source>
</reference>
<feature type="transmembrane region" description="Helical" evidence="6">
    <location>
        <begin position="468"/>
        <end position="490"/>
    </location>
</feature>
<evidence type="ECO:0000313" key="9">
    <source>
        <dbReference type="Proteomes" id="UP001487740"/>
    </source>
</evidence>
<dbReference type="AlphaFoldDB" id="A0AAW0V621"/>
<evidence type="ECO:0000256" key="3">
    <source>
        <dbReference type="ARBA" id="ARBA00022989"/>
    </source>
</evidence>
<dbReference type="InterPro" id="IPR005828">
    <property type="entry name" value="MFS_sugar_transport-like"/>
</dbReference>
<evidence type="ECO:0000256" key="5">
    <source>
        <dbReference type="SAM" id="MobiDB-lite"/>
    </source>
</evidence>
<dbReference type="PROSITE" id="PS00216">
    <property type="entry name" value="SUGAR_TRANSPORT_1"/>
    <property type="match status" value="1"/>
</dbReference>
<feature type="transmembrane region" description="Helical" evidence="6">
    <location>
        <begin position="230"/>
        <end position="248"/>
    </location>
</feature>
<evidence type="ECO:0000256" key="4">
    <source>
        <dbReference type="ARBA" id="ARBA00023136"/>
    </source>
</evidence>
<dbReference type="InterPro" id="IPR005829">
    <property type="entry name" value="Sugar_transporter_CS"/>
</dbReference>
<feature type="transmembrane region" description="Helical" evidence="6">
    <location>
        <begin position="316"/>
        <end position="335"/>
    </location>
</feature>
<keyword evidence="3 6" id="KW-1133">Transmembrane helix</keyword>
<organism evidence="8 9">
    <name type="scientific">Scylla paramamosain</name>
    <name type="common">Mud crab</name>
    <dbReference type="NCBI Taxonomy" id="85552"/>
    <lineage>
        <taxon>Eukaryota</taxon>
        <taxon>Metazoa</taxon>
        <taxon>Ecdysozoa</taxon>
        <taxon>Arthropoda</taxon>
        <taxon>Crustacea</taxon>
        <taxon>Multicrustacea</taxon>
        <taxon>Malacostraca</taxon>
        <taxon>Eumalacostraca</taxon>
        <taxon>Eucarida</taxon>
        <taxon>Decapoda</taxon>
        <taxon>Pleocyemata</taxon>
        <taxon>Brachyura</taxon>
        <taxon>Eubrachyura</taxon>
        <taxon>Portunoidea</taxon>
        <taxon>Portunidae</taxon>
        <taxon>Portuninae</taxon>
        <taxon>Scylla</taxon>
    </lineage>
</organism>
<feature type="compositionally biased region" description="Basic and acidic residues" evidence="5">
    <location>
        <begin position="1"/>
        <end position="12"/>
    </location>
</feature>
<dbReference type="GO" id="GO:0022857">
    <property type="term" value="F:transmembrane transporter activity"/>
    <property type="evidence" value="ECO:0007669"/>
    <property type="project" value="InterPro"/>
</dbReference>
<keyword evidence="4 6" id="KW-0472">Membrane</keyword>
<proteinExistence type="predicted"/>
<evidence type="ECO:0000256" key="2">
    <source>
        <dbReference type="ARBA" id="ARBA00022692"/>
    </source>
</evidence>
<feature type="transmembrane region" description="Helical" evidence="6">
    <location>
        <begin position="289"/>
        <end position="310"/>
    </location>
</feature>
<dbReference type="SUPFAM" id="SSF103473">
    <property type="entry name" value="MFS general substrate transporter"/>
    <property type="match status" value="1"/>
</dbReference>
<comment type="caution">
    <text evidence="8">The sequence shown here is derived from an EMBL/GenBank/DDBJ whole genome shotgun (WGS) entry which is preliminary data.</text>
</comment>
<dbReference type="InterPro" id="IPR036259">
    <property type="entry name" value="MFS_trans_sf"/>
</dbReference>
<feature type="transmembrane region" description="Helical" evidence="6">
    <location>
        <begin position="497"/>
        <end position="519"/>
    </location>
</feature>
<feature type="transmembrane region" description="Helical" evidence="6">
    <location>
        <begin position="254"/>
        <end position="277"/>
    </location>
</feature>
<dbReference type="GO" id="GO:0016020">
    <property type="term" value="C:membrane"/>
    <property type="evidence" value="ECO:0007669"/>
    <property type="project" value="UniProtKB-SubCell"/>
</dbReference>
<keyword evidence="2 6" id="KW-0812">Transmembrane</keyword>
<feature type="domain" description="Major facilitator superfamily (MFS) profile" evidence="7">
    <location>
        <begin position="152"/>
        <end position="585"/>
    </location>
</feature>
<evidence type="ECO:0000313" key="8">
    <source>
        <dbReference type="EMBL" id="KAK8407772.1"/>
    </source>
</evidence>
<dbReference type="Proteomes" id="UP001487740">
    <property type="component" value="Unassembled WGS sequence"/>
</dbReference>
<evidence type="ECO:0000256" key="1">
    <source>
        <dbReference type="ARBA" id="ARBA00004141"/>
    </source>
</evidence>
<feature type="transmembrane region" description="Helical" evidence="6">
    <location>
        <begin position="428"/>
        <end position="448"/>
    </location>
</feature>
<dbReference type="PROSITE" id="PS50850">
    <property type="entry name" value="MFS"/>
    <property type="match status" value="1"/>
</dbReference>
<feature type="transmembrane region" description="Helical" evidence="6">
    <location>
        <begin position="557"/>
        <end position="580"/>
    </location>
</feature>
<protein>
    <recommendedName>
        <fullName evidence="7">Major facilitator superfamily (MFS) profile domain-containing protein</fullName>
    </recommendedName>
</protein>
<evidence type="ECO:0000259" key="7">
    <source>
        <dbReference type="PROSITE" id="PS50850"/>
    </source>
</evidence>
<feature type="region of interest" description="Disordered" evidence="5">
    <location>
        <begin position="1"/>
        <end position="22"/>
    </location>
</feature>
<sequence>MTGESKDTKENSSEYGTKLLTEQDEALQKDTWNETTDSKINKKEVYIKKCQDKQYSNALPNITNFEDIQQLVGTKGRWNLFLLLLCSYSSFDTAMYKLSYQFLGATPDHWCRFDSLLQANWTQEQIVSFAIPVNKKGKYESCLMYDRNYTRAVELGYQDATAALRDNPAVVPCHARDFNRSQYQSTLTTEFDLVCERRALYSSLNGAVQTGPIIACIVVGYIADRYGRRKVMLCCSVVSILSGLVAALSPLVEVYIFLMVVTLTGVTGLYISSFTLLMETCGRKERSSIGVLFVIPWSLGYMIVPGIAYLIRPWKWLLVALSLPSLPLLLNFWLLPESPRWLILQGKHKEALKVLKSAAMVNGKTLPSEERLLATMQLLQTKVSAEGKASVPKESVAKSKRRPAADRVVEVVKEYLVIVMVKELRGRAFIVFFCCADPYLYIFLGGLLELPSYLLLWPLTACLGRVKALLLLYLLCAIAILILALLMFFYPTAPIGILMLFSLSGKVAITMGFHLLWVFTVELFPTNYRSLATSQASLCARIGGVFSPYIIDLVGEVIVWAPSAVFCALSLLAAGLTIFLPETRGHNLLDVNTFHSTQTVKTSQRIHIRH</sequence>
<dbReference type="Gene3D" id="1.20.1250.20">
    <property type="entry name" value="MFS general substrate transporter like domains"/>
    <property type="match status" value="1"/>
</dbReference>
<evidence type="ECO:0000256" key="6">
    <source>
        <dbReference type="SAM" id="Phobius"/>
    </source>
</evidence>